<dbReference type="STRING" id="411467.BACCAP_04441"/>
<reference evidence="1 2" key="1">
    <citation type="submission" date="2007-04" db="EMBL/GenBank/DDBJ databases">
        <authorList>
            <person name="Fulton L."/>
            <person name="Clifton S."/>
            <person name="Fulton B."/>
            <person name="Xu J."/>
            <person name="Minx P."/>
            <person name="Pepin K.H."/>
            <person name="Johnson M."/>
            <person name="Thiruvilangam P."/>
            <person name="Bhonagiri V."/>
            <person name="Nash W.E."/>
            <person name="Mardis E.R."/>
            <person name="Wilson R.K."/>
        </authorList>
    </citation>
    <scope>NUCLEOTIDE SEQUENCE [LARGE SCALE GENOMIC DNA]</scope>
    <source>
        <strain evidence="1 2">ATCC 29799</strain>
    </source>
</reference>
<organism evidence="1 2">
    <name type="scientific">Pseudoflavonifractor capillosus ATCC 29799</name>
    <dbReference type="NCBI Taxonomy" id="411467"/>
    <lineage>
        <taxon>Bacteria</taxon>
        <taxon>Bacillati</taxon>
        <taxon>Bacillota</taxon>
        <taxon>Clostridia</taxon>
        <taxon>Eubacteriales</taxon>
        <taxon>Oscillospiraceae</taxon>
        <taxon>Pseudoflavonifractor</taxon>
    </lineage>
</organism>
<comment type="caution">
    <text evidence="1">The sequence shown here is derived from an EMBL/GenBank/DDBJ whole genome shotgun (WGS) entry which is preliminary data.</text>
</comment>
<dbReference type="AlphaFoldDB" id="A6P1R9"/>
<reference evidence="1 2" key="2">
    <citation type="submission" date="2007-06" db="EMBL/GenBank/DDBJ databases">
        <title>Draft genome sequence of Pseudoflavonifractor capillosus ATCC 29799.</title>
        <authorList>
            <person name="Sudarsanam P."/>
            <person name="Ley R."/>
            <person name="Guruge J."/>
            <person name="Turnbaugh P.J."/>
            <person name="Mahowald M."/>
            <person name="Liep D."/>
            <person name="Gordon J."/>
        </authorList>
    </citation>
    <scope>NUCLEOTIDE SEQUENCE [LARGE SCALE GENOMIC DNA]</scope>
    <source>
        <strain evidence="1 2">ATCC 29799</strain>
    </source>
</reference>
<accession>A6P1R9</accession>
<gene>
    <name evidence="1" type="ORF">BACCAP_04441</name>
</gene>
<dbReference type="EMBL" id="AAXG02000047">
    <property type="protein sequence ID" value="EDM97961.1"/>
    <property type="molecule type" value="Genomic_DNA"/>
</dbReference>
<sequence>MLRRGGYSAAPHFCCAGHFRFHSQGLNRAGWAAKSS</sequence>
<dbReference type="Proteomes" id="UP000003639">
    <property type="component" value="Unassembled WGS sequence"/>
</dbReference>
<name>A6P1R9_9FIRM</name>
<evidence type="ECO:0000313" key="2">
    <source>
        <dbReference type="Proteomes" id="UP000003639"/>
    </source>
</evidence>
<proteinExistence type="predicted"/>
<keyword evidence="2" id="KW-1185">Reference proteome</keyword>
<evidence type="ECO:0000313" key="1">
    <source>
        <dbReference type="EMBL" id="EDM97961.1"/>
    </source>
</evidence>
<protein>
    <submittedName>
        <fullName evidence="1">Uncharacterized protein</fullName>
    </submittedName>
</protein>